<dbReference type="EMBL" id="PQWO01000014">
    <property type="protein sequence ID" value="PZD71717.1"/>
    <property type="molecule type" value="Genomic_DNA"/>
</dbReference>
<feature type="compositionally biased region" description="Acidic residues" evidence="6">
    <location>
        <begin position="164"/>
        <end position="198"/>
    </location>
</feature>
<dbReference type="Pfam" id="PF08479">
    <property type="entry name" value="POTRA_2"/>
    <property type="match status" value="1"/>
</dbReference>
<dbReference type="AlphaFoldDB" id="A0A2W1JSM6"/>
<proteinExistence type="predicted"/>
<dbReference type="Gene3D" id="3.10.20.310">
    <property type="entry name" value="membrane protein fhac"/>
    <property type="match status" value="3"/>
</dbReference>
<dbReference type="Proteomes" id="UP000248857">
    <property type="component" value="Unassembled WGS sequence"/>
</dbReference>
<keyword evidence="5" id="KW-0998">Cell outer membrane</keyword>
<dbReference type="Pfam" id="PF01103">
    <property type="entry name" value="Omp85"/>
    <property type="match status" value="1"/>
</dbReference>
<evidence type="ECO:0000256" key="3">
    <source>
        <dbReference type="ARBA" id="ARBA00022729"/>
    </source>
</evidence>
<feature type="region of interest" description="Disordered" evidence="6">
    <location>
        <begin position="87"/>
        <end position="264"/>
    </location>
</feature>
<evidence type="ECO:0000256" key="6">
    <source>
        <dbReference type="SAM" id="MobiDB-lite"/>
    </source>
</evidence>
<evidence type="ECO:0000313" key="9">
    <source>
        <dbReference type="Proteomes" id="UP000248857"/>
    </source>
</evidence>
<protein>
    <submittedName>
        <fullName evidence="8">Outer membrane protein assembly factor BamA</fullName>
    </submittedName>
</protein>
<accession>A0A2W1JSM6</accession>
<evidence type="ECO:0000256" key="5">
    <source>
        <dbReference type="ARBA" id="ARBA00023237"/>
    </source>
</evidence>
<dbReference type="PANTHER" id="PTHR12815:SF47">
    <property type="entry name" value="TRANSLOCATION AND ASSEMBLY MODULE SUBUNIT TAMA"/>
    <property type="match status" value="1"/>
</dbReference>
<feature type="domain" description="POTRA" evidence="7">
    <location>
        <begin position="337"/>
        <end position="412"/>
    </location>
</feature>
<dbReference type="Pfam" id="PF07244">
    <property type="entry name" value="POTRA"/>
    <property type="match status" value="1"/>
</dbReference>
<dbReference type="InterPro" id="IPR034746">
    <property type="entry name" value="POTRA"/>
</dbReference>
<dbReference type="GO" id="GO:0019867">
    <property type="term" value="C:outer membrane"/>
    <property type="evidence" value="ECO:0007669"/>
    <property type="project" value="InterPro"/>
</dbReference>
<keyword evidence="2" id="KW-0812">Transmembrane</keyword>
<dbReference type="PROSITE" id="PS51779">
    <property type="entry name" value="POTRA"/>
    <property type="match status" value="1"/>
</dbReference>
<evidence type="ECO:0000256" key="2">
    <source>
        <dbReference type="ARBA" id="ARBA00022692"/>
    </source>
</evidence>
<dbReference type="InterPro" id="IPR013686">
    <property type="entry name" value="Polypept-transport_assoc_ShlB"/>
</dbReference>
<comment type="subcellular location">
    <subcellularLocation>
        <location evidence="1">Membrane</location>
    </subcellularLocation>
</comment>
<gene>
    <name evidence="8" type="primary">bamA_1</name>
    <name evidence="8" type="ORF">C1752_04510</name>
</gene>
<evidence type="ECO:0000313" key="8">
    <source>
        <dbReference type="EMBL" id="PZD71717.1"/>
    </source>
</evidence>
<dbReference type="InterPro" id="IPR039910">
    <property type="entry name" value="D15-like"/>
</dbReference>
<keyword evidence="3" id="KW-0732">Signal</keyword>
<name>A0A2W1JSM6_9CYAN</name>
<sequence>MGDPGLAIVKLLSVHVVCAVVQSKSSKLQSVPFLLGTTLAVTSILTITGAKRVRANVLQGSEENAAPTTQQIFKRGQLPVDDLISQAEDTEQSEADAETAEPNPTDPAAEESEDAAEATEGSTPVVPVPVAPIEPAVPSPSLPPVAPVDEPTRGVEVPITGDEPPTETVEEEIEAEVEEEVDELEGEIETDDSEEEPTIEAPPTGEPSVEDGAPTPPTDSEDLPAVPPGPGAPEAPAFPPPPPDGAPTPGAEPGAVESTEPEPEVLVSEVAVEGADGDLALTVYEAISTRPGQPSTRSQIQSDINAIFATGFFNNVRAEPQDTPLGVRVTFFVQPNPPLRAVQVAGNQVLTQEKVDEIFSPQYGRILNLKELQTGIQAVNKYYQDEGFVLAQVVGTPQVDADGTVTLQVAEGIIEEIDVRYLNEDGEPTKGKTRKFIITRELDTKPGDVLNRDLLQTDLQRVFGLGLFEDVQVALEPGQDPRKVLVNLNVQERSTGSFSAGAGFSSRSGFFGTGSYNQSNLGGNNQNLGLQLQLGTRELLFDVSFTDPWIAGDPYGTSYTVNIFNRLTTPLVFDEGPFEDLASCNIDPAAGPLVDSPCDVELPNGDTPRVNRLGAGFSFTRPLTKTRAKRARAWTASLGFQYQKVSIRDSDFDLSPVDNLGNPLSFSGSGTDDLFTVQFGLGRDQRNDPANPTSGWAARFGIEQWVPLGQGSIFGTRLRASYSYFLPVSLLRFTEGPQALAFNVQGGTVLGDLPPYEAFTLGGASSVRGFDEGDLGSGRSFLQATAEYRFPLLKFLGGIRGVLFLDYGTNLGTQDNVIGSPGLIRGKPGDGFGYGAGLRVNTPIGPVRLDFGLNDEGDNQFHFGFGERF</sequence>
<dbReference type="Gene3D" id="2.40.160.50">
    <property type="entry name" value="membrane protein fhac: a member of the omp85/tpsb transporter family"/>
    <property type="match status" value="1"/>
</dbReference>
<feature type="compositionally biased region" description="Acidic residues" evidence="6">
    <location>
        <begin position="88"/>
        <end position="99"/>
    </location>
</feature>
<feature type="compositionally biased region" description="Pro residues" evidence="6">
    <location>
        <begin position="126"/>
        <end position="146"/>
    </location>
</feature>
<dbReference type="InterPro" id="IPR000184">
    <property type="entry name" value="Bac_surfAg_D15"/>
</dbReference>
<evidence type="ECO:0000256" key="4">
    <source>
        <dbReference type="ARBA" id="ARBA00023136"/>
    </source>
</evidence>
<comment type="caution">
    <text evidence="8">The sequence shown here is derived from an EMBL/GenBank/DDBJ whole genome shotgun (WGS) entry which is preliminary data.</text>
</comment>
<keyword evidence="4" id="KW-0472">Membrane</keyword>
<evidence type="ECO:0000256" key="1">
    <source>
        <dbReference type="ARBA" id="ARBA00004370"/>
    </source>
</evidence>
<organism evidence="8 9">
    <name type="scientific">Acaryochloris thomasi RCC1774</name>
    <dbReference type="NCBI Taxonomy" id="1764569"/>
    <lineage>
        <taxon>Bacteria</taxon>
        <taxon>Bacillati</taxon>
        <taxon>Cyanobacteriota</taxon>
        <taxon>Cyanophyceae</taxon>
        <taxon>Acaryochloridales</taxon>
        <taxon>Acaryochloridaceae</taxon>
        <taxon>Acaryochloris</taxon>
        <taxon>Acaryochloris thomasi</taxon>
    </lineage>
</organism>
<evidence type="ECO:0000259" key="7">
    <source>
        <dbReference type="PROSITE" id="PS51779"/>
    </source>
</evidence>
<dbReference type="PANTHER" id="PTHR12815">
    <property type="entry name" value="SORTING AND ASSEMBLY MACHINERY SAMM50 PROTEIN FAMILY MEMBER"/>
    <property type="match status" value="1"/>
</dbReference>
<reference evidence="8 9" key="1">
    <citation type="journal article" date="2018" name="Sci. Rep.">
        <title>A novel species of the marine cyanobacterium Acaryochloris with a unique pigment content and lifestyle.</title>
        <authorList>
            <person name="Partensky F."/>
            <person name="Six C."/>
            <person name="Ratin M."/>
            <person name="Garczarek L."/>
            <person name="Vaulot D."/>
            <person name="Probert I."/>
            <person name="Calteau A."/>
            <person name="Gourvil P."/>
            <person name="Marie D."/>
            <person name="Grebert T."/>
            <person name="Bouchier C."/>
            <person name="Le Panse S."/>
            <person name="Gachenot M."/>
            <person name="Rodriguez F."/>
            <person name="Garrido J.L."/>
        </authorList>
    </citation>
    <scope>NUCLEOTIDE SEQUENCE [LARGE SCALE GENOMIC DNA]</scope>
    <source>
        <strain evidence="8 9">RCC1774</strain>
    </source>
</reference>
<keyword evidence="9" id="KW-1185">Reference proteome</keyword>
<dbReference type="InterPro" id="IPR010827">
    <property type="entry name" value="BamA/TamA_POTRA"/>
</dbReference>
<feature type="compositionally biased region" description="Acidic residues" evidence="6">
    <location>
        <begin position="108"/>
        <end position="117"/>
    </location>
</feature>
<feature type="compositionally biased region" description="Pro residues" evidence="6">
    <location>
        <begin position="225"/>
        <end position="246"/>
    </location>
</feature>